<dbReference type="InterPro" id="IPR050613">
    <property type="entry name" value="Sec_Metabolite_Reg"/>
</dbReference>
<protein>
    <recommendedName>
        <fullName evidence="5">Zn(2)-C6 fungal-type domain-containing protein</fullName>
    </recommendedName>
</protein>
<evidence type="ECO:0000313" key="6">
    <source>
        <dbReference type="EMBL" id="CAH0050853.1"/>
    </source>
</evidence>
<dbReference type="GO" id="GO:0008270">
    <property type="term" value="F:zinc ion binding"/>
    <property type="evidence" value="ECO:0007669"/>
    <property type="project" value="InterPro"/>
</dbReference>
<dbReference type="PROSITE" id="PS50048">
    <property type="entry name" value="ZN2_CY6_FUNGAL_2"/>
    <property type="match status" value="1"/>
</dbReference>
<dbReference type="Pfam" id="PF00172">
    <property type="entry name" value="Zn_clus"/>
    <property type="match status" value="1"/>
</dbReference>
<dbReference type="PANTHER" id="PTHR31001:SF50">
    <property type="entry name" value="ZN(II)2CYS6 TRANSCRIPTION FACTOR (EUROFUNG)"/>
    <property type="match status" value="1"/>
</dbReference>
<dbReference type="OrthoDB" id="435881at2759"/>
<dbReference type="Gene3D" id="4.10.240.10">
    <property type="entry name" value="Zn(2)-C6 fungal-type DNA-binding domain"/>
    <property type="match status" value="1"/>
</dbReference>
<reference evidence="7" key="1">
    <citation type="submission" date="2019-06" db="EMBL/GenBank/DDBJ databases">
        <authorList>
            <person name="Broberg M."/>
        </authorList>
    </citation>
    <scope>NUCLEOTIDE SEQUENCE [LARGE SCALE GENOMIC DNA]</scope>
</reference>
<dbReference type="InterPro" id="IPR001138">
    <property type="entry name" value="Zn2Cys6_DnaBD"/>
</dbReference>
<feature type="domain" description="Zn(2)-C6 fungal-type" evidence="5">
    <location>
        <begin position="32"/>
        <end position="61"/>
    </location>
</feature>
<dbReference type="PANTHER" id="PTHR31001">
    <property type="entry name" value="UNCHARACTERIZED TRANSCRIPTIONAL REGULATORY PROTEIN"/>
    <property type="match status" value="1"/>
</dbReference>
<dbReference type="InterPro" id="IPR036864">
    <property type="entry name" value="Zn2-C6_fun-type_DNA-bd_sf"/>
</dbReference>
<gene>
    <name evidence="6" type="ORF">CSOL1703_00014099</name>
</gene>
<evidence type="ECO:0000256" key="4">
    <source>
        <dbReference type="SAM" id="MobiDB-lite"/>
    </source>
</evidence>
<dbReference type="GO" id="GO:0006351">
    <property type="term" value="P:DNA-templated transcription"/>
    <property type="evidence" value="ECO:0007669"/>
    <property type="project" value="InterPro"/>
</dbReference>
<evidence type="ECO:0000256" key="1">
    <source>
        <dbReference type="ARBA" id="ARBA00004123"/>
    </source>
</evidence>
<keyword evidence="2" id="KW-0479">Metal-binding</keyword>
<keyword evidence="3" id="KW-0539">Nucleus</keyword>
<dbReference type="GO" id="GO:0005634">
    <property type="term" value="C:nucleus"/>
    <property type="evidence" value="ECO:0007669"/>
    <property type="project" value="UniProtKB-SubCell"/>
</dbReference>
<reference evidence="6 7" key="2">
    <citation type="submission" date="2021-10" db="EMBL/GenBank/DDBJ databases">
        <authorList>
            <person name="Piombo E."/>
        </authorList>
    </citation>
    <scope>NUCLEOTIDE SEQUENCE [LARGE SCALE GENOMIC DNA]</scope>
</reference>
<evidence type="ECO:0000256" key="3">
    <source>
        <dbReference type="ARBA" id="ARBA00023242"/>
    </source>
</evidence>
<keyword evidence="7" id="KW-1185">Reference proteome</keyword>
<proteinExistence type="predicted"/>
<evidence type="ECO:0000259" key="5">
    <source>
        <dbReference type="PROSITE" id="PS50048"/>
    </source>
</evidence>
<dbReference type="GO" id="GO:0003677">
    <property type="term" value="F:DNA binding"/>
    <property type="evidence" value="ECO:0007669"/>
    <property type="project" value="InterPro"/>
</dbReference>
<dbReference type="AlphaFoldDB" id="A0A9N9Z889"/>
<evidence type="ECO:0000256" key="2">
    <source>
        <dbReference type="ARBA" id="ARBA00022723"/>
    </source>
</evidence>
<comment type="subcellular location">
    <subcellularLocation>
        <location evidence="1">Nucleus</location>
    </subcellularLocation>
</comment>
<accession>A0A9N9Z889</accession>
<organism evidence="6 7">
    <name type="scientific">Clonostachys solani</name>
    <dbReference type="NCBI Taxonomy" id="160281"/>
    <lineage>
        <taxon>Eukaryota</taxon>
        <taxon>Fungi</taxon>
        <taxon>Dikarya</taxon>
        <taxon>Ascomycota</taxon>
        <taxon>Pezizomycotina</taxon>
        <taxon>Sordariomycetes</taxon>
        <taxon>Hypocreomycetidae</taxon>
        <taxon>Hypocreales</taxon>
        <taxon>Bionectriaceae</taxon>
        <taxon>Clonostachys</taxon>
    </lineage>
</organism>
<dbReference type="SMART" id="SM00066">
    <property type="entry name" value="GAL4"/>
    <property type="match status" value="1"/>
</dbReference>
<dbReference type="Pfam" id="PF04082">
    <property type="entry name" value="Fungal_trans"/>
    <property type="match status" value="1"/>
</dbReference>
<sequence>MNIAIGCEATGPGASSRTGDHHEPSEIVSPWSCFHCRRRKARCNRRKPCALCAKSGVECSYPVSGRMPTRQHYPSPAHTLTPGEKRAELINRLRYLEDVVDKLSSQVRLEAIPSGEGVDPVDWDSSLGASGADSSNGNLVNDFGRLHLHEGGSLYVGNKFWSIFNNEVKSVRQAFEDDHHHQRLQQEVAVSVKDVSHTPFFCRMKGRSSEDVSQPLPSQVPYIWQVFVENVDPMIKILHVPTMDKTIRQSKGRFEPPGSGMRALMFAISLAAITSLSDAEVQENFHECKDDLISSLLQGTEESLASAGVLDTTSITVAQAFLLYLDVAGHHYGVRAMWTMTGILDRSAVSMGLHRDGSRFPNVDHFDSEMRRRLWWHICFVDNRVSQCDVPEMALSESIFDTREPANVNDSDIFPGMTHEPVGREGFTESSYMLAHCAVWREARRLHNSVADLLDTSAEGDKAKERGLESLARLRSKVLGETLAQPEPPRLLTTTMRLIIEVLLDQLTLVLHHRDLFRHPGKSSEPVRHQSFESAFKCLEVMQKWKADPNTRQWSWVSVNYHQWHAACIVFAQLRFGTWTAVAEKAWKIAMKFLDGTPDALLNRNPLKPAIFGLVNAAKKHREEEMRRISLERNHKAGPASQVIPSPFSLDSSGSVAESDSRDPMTWAWVSSDNQPSSYADSSNTSVWASNLTSSSRTPSDAMVDVDRDVFNVRRNLGQPQFALPANARHSRGHAITEEDPDVEFGGLQNVDEIDFGIDPNFEEEPFNFFQFM</sequence>
<comment type="caution">
    <text evidence="6">The sequence shown here is derived from an EMBL/GenBank/DDBJ whole genome shotgun (WGS) entry which is preliminary data.</text>
</comment>
<dbReference type="CDD" id="cd12148">
    <property type="entry name" value="fungal_TF_MHR"/>
    <property type="match status" value="1"/>
</dbReference>
<dbReference type="GO" id="GO:0000981">
    <property type="term" value="F:DNA-binding transcription factor activity, RNA polymerase II-specific"/>
    <property type="evidence" value="ECO:0007669"/>
    <property type="project" value="InterPro"/>
</dbReference>
<dbReference type="EMBL" id="CABFOC020000038">
    <property type="protein sequence ID" value="CAH0050853.1"/>
    <property type="molecule type" value="Genomic_DNA"/>
</dbReference>
<feature type="region of interest" description="Disordered" evidence="4">
    <location>
        <begin position="634"/>
        <end position="659"/>
    </location>
</feature>
<name>A0A9N9Z889_9HYPO</name>
<feature type="compositionally biased region" description="Polar residues" evidence="4">
    <location>
        <begin position="649"/>
        <end position="658"/>
    </location>
</feature>
<evidence type="ECO:0000313" key="7">
    <source>
        <dbReference type="Proteomes" id="UP000775872"/>
    </source>
</evidence>
<dbReference type="Proteomes" id="UP000775872">
    <property type="component" value="Unassembled WGS sequence"/>
</dbReference>
<dbReference type="PROSITE" id="PS00463">
    <property type="entry name" value="ZN2_CY6_FUNGAL_1"/>
    <property type="match status" value="1"/>
</dbReference>
<dbReference type="SUPFAM" id="SSF57701">
    <property type="entry name" value="Zn2/Cys6 DNA-binding domain"/>
    <property type="match status" value="1"/>
</dbReference>
<dbReference type="InterPro" id="IPR007219">
    <property type="entry name" value="XnlR_reg_dom"/>
</dbReference>